<feature type="chain" id="PRO_5021490016" description="DUF3078 domain-containing protein" evidence="1">
    <location>
        <begin position="24"/>
        <end position="329"/>
    </location>
</feature>
<dbReference type="EMBL" id="SOML01000003">
    <property type="protein sequence ID" value="TFD97389.1"/>
    <property type="molecule type" value="Genomic_DNA"/>
</dbReference>
<dbReference type="AlphaFoldDB" id="A0A4Y8L3Y7"/>
<dbReference type="OrthoDB" id="1027207at2"/>
<organism evidence="2 3">
    <name type="scientific">Dysgonomonas capnocytophagoides</name>
    <dbReference type="NCBI Taxonomy" id="45254"/>
    <lineage>
        <taxon>Bacteria</taxon>
        <taxon>Pseudomonadati</taxon>
        <taxon>Bacteroidota</taxon>
        <taxon>Bacteroidia</taxon>
        <taxon>Bacteroidales</taxon>
        <taxon>Dysgonomonadaceae</taxon>
        <taxon>Dysgonomonas</taxon>
    </lineage>
</organism>
<proteinExistence type="predicted"/>
<protein>
    <recommendedName>
        <fullName evidence="4">DUF3078 domain-containing protein</fullName>
    </recommendedName>
</protein>
<keyword evidence="1" id="KW-0732">Signal</keyword>
<evidence type="ECO:0000313" key="2">
    <source>
        <dbReference type="EMBL" id="TFD97389.1"/>
    </source>
</evidence>
<accession>A0A4Y8L3Y7</accession>
<sequence length="329" mass="38030">MVISPNKSFFLLLALFISSAIFAQDEKNKLVLANNPINEKFPLMRFLEVSYEQFSASDYKMKREDQKYEDGTLNSQRRLRASVLVPLLRKKKFMVLTNLRYKYESLDYSGVKYYPIEYPYFTHRGKPESHYFVSSTSMNYFDKIWGKTIIVNANMTFDGSDKGYERMIGSVSALVNVYETDYTTLSVGAYLSTSKAMIFPIFPTLRYQHMFAGTPWVIDAIMPQYFYARRMIGKNGRLSLGFLLDSGMYFEYPGQEGFRKVYTFDKVAGKIDLGYERILAKSLILSLNVGVSSTYKGVFREKNEKDDFVEMSQNTNGYFTVGFSYNLGK</sequence>
<reference evidence="2 3" key="1">
    <citation type="submission" date="2019-03" db="EMBL/GenBank/DDBJ databases">
        <title>San Antonio Military Medical Center submission to MRSN (WRAIR), pending publication.</title>
        <authorList>
            <person name="Blyth D.M."/>
            <person name="Mccarthy S.L."/>
            <person name="Schall S.E."/>
            <person name="Stam J.A."/>
            <person name="Ong A.C."/>
            <person name="Mcgann P.T."/>
        </authorList>
    </citation>
    <scope>NUCLEOTIDE SEQUENCE [LARGE SCALE GENOMIC DNA]</scope>
    <source>
        <strain evidence="2 3">MRSN571793</strain>
    </source>
</reference>
<dbReference type="Proteomes" id="UP000297861">
    <property type="component" value="Unassembled WGS sequence"/>
</dbReference>
<evidence type="ECO:0008006" key="4">
    <source>
        <dbReference type="Google" id="ProtNLM"/>
    </source>
</evidence>
<feature type="signal peptide" evidence="1">
    <location>
        <begin position="1"/>
        <end position="23"/>
    </location>
</feature>
<evidence type="ECO:0000256" key="1">
    <source>
        <dbReference type="SAM" id="SignalP"/>
    </source>
</evidence>
<dbReference type="RefSeq" id="WP_026626285.1">
    <property type="nucleotide sequence ID" value="NZ_AP028867.1"/>
</dbReference>
<evidence type="ECO:0000313" key="3">
    <source>
        <dbReference type="Proteomes" id="UP000297861"/>
    </source>
</evidence>
<comment type="caution">
    <text evidence="2">The sequence shown here is derived from an EMBL/GenBank/DDBJ whole genome shotgun (WGS) entry which is preliminary data.</text>
</comment>
<keyword evidence="3" id="KW-1185">Reference proteome</keyword>
<name>A0A4Y8L3Y7_9BACT</name>
<dbReference type="STRING" id="1121485.GCA_000426485_02382"/>
<gene>
    <name evidence="2" type="ORF">E2605_06910</name>
</gene>